<dbReference type="EC" id="4.2.1.84" evidence="2"/>
<evidence type="ECO:0000313" key="3">
    <source>
        <dbReference type="Proteomes" id="UP000781958"/>
    </source>
</evidence>
<accession>A0ABS4SV49</accession>
<dbReference type="InterPro" id="IPR024690">
    <property type="entry name" value="CN_hydtase_beta_dom_C"/>
</dbReference>
<dbReference type="EMBL" id="JAGINP010000031">
    <property type="protein sequence ID" value="MBP2296451.1"/>
    <property type="molecule type" value="Genomic_DNA"/>
</dbReference>
<dbReference type="Proteomes" id="UP000781958">
    <property type="component" value="Unassembled WGS sequence"/>
</dbReference>
<evidence type="ECO:0000259" key="1">
    <source>
        <dbReference type="Pfam" id="PF02211"/>
    </source>
</evidence>
<dbReference type="Gene3D" id="2.30.30.50">
    <property type="match status" value="1"/>
</dbReference>
<organism evidence="2 3">
    <name type="scientific">Azospirillum rugosum</name>
    <dbReference type="NCBI Taxonomy" id="416170"/>
    <lineage>
        <taxon>Bacteria</taxon>
        <taxon>Pseudomonadati</taxon>
        <taxon>Pseudomonadota</taxon>
        <taxon>Alphaproteobacteria</taxon>
        <taxon>Rhodospirillales</taxon>
        <taxon>Azospirillaceae</taxon>
        <taxon>Azospirillum</taxon>
    </lineage>
</organism>
<gene>
    <name evidence="2" type="ORF">J2851_006269</name>
</gene>
<name>A0ABS4SV49_9PROT</name>
<dbReference type="SUPFAM" id="SSF50090">
    <property type="entry name" value="Electron transport accessory proteins"/>
    <property type="match status" value="1"/>
</dbReference>
<reference evidence="2 3" key="1">
    <citation type="submission" date="2021-03" db="EMBL/GenBank/DDBJ databases">
        <title>Genomic Encyclopedia of Type Strains, Phase III (KMG-III): the genomes of soil and plant-associated and newly described type strains.</title>
        <authorList>
            <person name="Whitman W."/>
        </authorList>
    </citation>
    <scope>NUCLEOTIDE SEQUENCE [LARGE SCALE GENOMIC DNA]</scope>
    <source>
        <strain evidence="2 3">IMMIB AFH-6</strain>
    </source>
</reference>
<dbReference type="Pfam" id="PF02211">
    <property type="entry name" value="NHase_beta_C"/>
    <property type="match status" value="1"/>
</dbReference>
<dbReference type="RefSeq" id="WP_209771626.1">
    <property type="nucleotide sequence ID" value="NZ_JAGINP010000031.1"/>
</dbReference>
<keyword evidence="3" id="KW-1185">Reference proteome</keyword>
<protein>
    <submittedName>
        <fullName evidence="2">Nitrile hydratase</fullName>
        <ecNumber evidence="2">4.2.1.84</ecNumber>
    </submittedName>
</protein>
<sequence>MPSPTPAHGGRIPGVVPADGEEPAFAPGDAVRIRTLSPVGHYRVPLYLRGKAASVEAVIRPAAIDNEEEGYGRNAGSRRHYYRVAVPMTAIWADYRGNAADSLRIEVFETWLERI</sequence>
<proteinExistence type="predicted"/>
<comment type="caution">
    <text evidence="2">The sequence shown here is derived from an EMBL/GenBank/DDBJ whole genome shotgun (WGS) entry which is preliminary data.</text>
</comment>
<evidence type="ECO:0000313" key="2">
    <source>
        <dbReference type="EMBL" id="MBP2296451.1"/>
    </source>
</evidence>
<keyword evidence="2" id="KW-0456">Lyase</keyword>
<dbReference type="InterPro" id="IPR008990">
    <property type="entry name" value="Elect_transpt_acc-like_dom_sf"/>
</dbReference>
<dbReference type="GO" id="GO:0018822">
    <property type="term" value="F:nitrile hydratase activity"/>
    <property type="evidence" value="ECO:0007669"/>
    <property type="project" value="UniProtKB-EC"/>
</dbReference>
<feature type="domain" description="Nitrile hydratase beta subunit" evidence="1">
    <location>
        <begin position="21"/>
        <end position="113"/>
    </location>
</feature>